<keyword evidence="1" id="KW-0472">Membrane</keyword>
<dbReference type="RefSeq" id="WP_343767080.1">
    <property type="nucleotide sequence ID" value="NZ_BAAACF010000001.1"/>
</dbReference>
<keyword evidence="3" id="KW-1185">Reference proteome</keyword>
<proteinExistence type="predicted"/>
<reference evidence="2 3" key="1">
    <citation type="journal article" date="2019" name="Int. J. Syst. Evol. Microbiol.">
        <title>The Global Catalogue of Microorganisms (GCM) 10K type strain sequencing project: providing services to taxonomists for standard genome sequencing and annotation.</title>
        <authorList>
            <consortium name="The Broad Institute Genomics Platform"/>
            <consortium name="The Broad Institute Genome Sequencing Center for Infectious Disease"/>
            <person name="Wu L."/>
            <person name="Ma J."/>
        </authorList>
    </citation>
    <scope>NUCLEOTIDE SEQUENCE [LARGE SCALE GENOMIC DNA]</scope>
    <source>
        <strain evidence="2 3">JCM 1405</strain>
    </source>
</reference>
<evidence type="ECO:0008006" key="4">
    <source>
        <dbReference type="Google" id="ProtNLM"/>
    </source>
</evidence>
<evidence type="ECO:0000256" key="1">
    <source>
        <dbReference type="SAM" id="Phobius"/>
    </source>
</evidence>
<dbReference type="EMBL" id="BAAACF010000001">
    <property type="protein sequence ID" value="GAA0720023.1"/>
    <property type="molecule type" value="Genomic_DNA"/>
</dbReference>
<sequence length="51" mass="5957">MKKIEKILLIFSIMLITLTLGFCAMWIERDKTTNVRNYNKYFGNEGNITVA</sequence>
<name>A0ABN1IS71_9CLOT</name>
<evidence type="ECO:0000313" key="2">
    <source>
        <dbReference type="EMBL" id="GAA0720023.1"/>
    </source>
</evidence>
<keyword evidence="1" id="KW-0812">Transmembrane</keyword>
<protein>
    <recommendedName>
        <fullName evidence="4">Lipoprotein</fullName>
    </recommendedName>
</protein>
<keyword evidence="1" id="KW-1133">Transmembrane helix</keyword>
<organism evidence="2 3">
    <name type="scientific">Clostridium malenominatum</name>
    <dbReference type="NCBI Taxonomy" id="1539"/>
    <lineage>
        <taxon>Bacteria</taxon>
        <taxon>Bacillati</taxon>
        <taxon>Bacillota</taxon>
        <taxon>Clostridia</taxon>
        <taxon>Eubacteriales</taxon>
        <taxon>Clostridiaceae</taxon>
        <taxon>Clostridium</taxon>
    </lineage>
</organism>
<feature type="transmembrane region" description="Helical" evidence="1">
    <location>
        <begin position="7"/>
        <end position="27"/>
    </location>
</feature>
<evidence type="ECO:0000313" key="3">
    <source>
        <dbReference type="Proteomes" id="UP001500339"/>
    </source>
</evidence>
<dbReference type="Proteomes" id="UP001500339">
    <property type="component" value="Unassembled WGS sequence"/>
</dbReference>
<gene>
    <name evidence="2" type="ORF">GCM10008905_08780</name>
</gene>
<accession>A0ABN1IS71</accession>
<comment type="caution">
    <text evidence="2">The sequence shown here is derived from an EMBL/GenBank/DDBJ whole genome shotgun (WGS) entry which is preliminary data.</text>
</comment>